<dbReference type="InterPro" id="IPR044846">
    <property type="entry name" value="GH10"/>
</dbReference>
<evidence type="ECO:0000256" key="1">
    <source>
        <dbReference type="ARBA" id="ARBA00000681"/>
    </source>
</evidence>
<dbReference type="PANTHER" id="PTHR31490">
    <property type="entry name" value="GLYCOSYL HYDROLASE"/>
    <property type="match status" value="1"/>
</dbReference>
<evidence type="ECO:0000256" key="7">
    <source>
        <dbReference type="ARBA" id="ARBA00022801"/>
    </source>
</evidence>
<evidence type="ECO:0000256" key="6">
    <source>
        <dbReference type="ARBA" id="ARBA00022651"/>
    </source>
</evidence>
<dbReference type="SUPFAM" id="SSF51445">
    <property type="entry name" value="(Trans)glycosidases"/>
    <property type="match status" value="1"/>
</dbReference>
<dbReference type="GO" id="GO:0031176">
    <property type="term" value="F:endo-1,4-beta-xylanase activity"/>
    <property type="evidence" value="ECO:0007669"/>
    <property type="project" value="UniProtKB-EC"/>
</dbReference>
<name>A0A8E2AME9_9APHY</name>
<keyword evidence="7 10" id="KW-0378">Hydrolase</keyword>
<feature type="signal peptide" evidence="11">
    <location>
        <begin position="1"/>
        <end position="32"/>
    </location>
</feature>
<keyword evidence="8 10" id="KW-0119">Carbohydrate metabolism</keyword>
<evidence type="ECO:0000256" key="10">
    <source>
        <dbReference type="RuleBase" id="RU361174"/>
    </source>
</evidence>
<dbReference type="GO" id="GO:0045493">
    <property type="term" value="P:xylan catabolic process"/>
    <property type="evidence" value="ECO:0007669"/>
    <property type="project" value="UniProtKB-KW"/>
</dbReference>
<dbReference type="Proteomes" id="UP000250043">
    <property type="component" value="Unassembled WGS sequence"/>
</dbReference>
<dbReference type="EC" id="3.2.1.8" evidence="10"/>
<keyword evidence="10 13" id="KW-0326">Glycosidase</keyword>
<dbReference type="PROSITE" id="PS51760">
    <property type="entry name" value="GH10_2"/>
    <property type="match status" value="1"/>
</dbReference>
<dbReference type="EMBL" id="KV722664">
    <property type="protein sequence ID" value="OCH84509.1"/>
    <property type="molecule type" value="Genomic_DNA"/>
</dbReference>
<feature type="domain" description="GH10" evidence="12">
    <location>
        <begin position="67"/>
        <end position="359"/>
    </location>
</feature>
<keyword evidence="5" id="KW-0964">Secreted</keyword>
<protein>
    <recommendedName>
        <fullName evidence="10">Beta-xylanase</fullName>
        <ecNumber evidence="10">3.2.1.8</ecNumber>
    </recommendedName>
</protein>
<dbReference type="GO" id="GO:0005576">
    <property type="term" value="C:extracellular region"/>
    <property type="evidence" value="ECO:0007669"/>
    <property type="project" value="UniProtKB-SubCell"/>
</dbReference>
<dbReference type="InterPro" id="IPR001000">
    <property type="entry name" value="GH10_dom"/>
</dbReference>
<keyword evidence="6 13" id="KW-0858">Xylan degradation</keyword>
<sequence length="363" mass="39353">MSAVVGQDHTPAMATIFARLASLALLLPFCFASPAASSSASLPGSTARVAGLNAVGKAAGKLYFGTATNANEFQDDAVYGAIINNTRQFGQITPANAMKWEYTEPNPGNFTFEDGDVIRDLARNNGQLLRGHNCVWYQQLPDWITNGTFTYHEMIDIVENHCGTLVGHYKGEVYAWDVINESLNDDGTFRENVFYNATGSDYIPAALRAARAADPHAKLYINDYGIEGTGNKSTALQNLVRELKSEGVPIDGVGIQCHLTVGQLPTGLLENFHDFGQLGVEFAVTELDMAIQGNVTADALEQQKQDYATVVSACLSVPACVGVTVWDFTDKYGWITNGHADIWDDNLQKKPAFDGVVLGFESH</sequence>
<organism evidence="13 14">
    <name type="scientific">Obba rivulosa</name>
    <dbReference type="NCBI Taxonomy" id="1052685"/>
    <lineage>
        <taxon>Eukaryota</taxon>
        <taxon>Fungi</taxon>
        <taxon>Dikarya</taxon>
        <taxon>Basidiomycota</taxon>
        <taxon>Agaricomycotina</taxon>
        <taxon>Agaricomycetes</taxon>
        <taxon>Polyporales</taxon>
        <taxon>Gelatoporiaceae</taxon>
        <taxon>Obba</taxon>
    </lineage>
</organism>
<evidence type="ECO:0000256" key="5">
    <source>
        <dbReference type="ARBA" id="ARBA00022525"/>
    </source>
</evidence>
<dbReference type="SMART" id="SM00633">
    <property type="entry name" value="Glyco_10"/>
    <property type="match status" value="1"/>
</dbReference>
<keyword evidence="11" id="KW-0732">Signal</keyword>
<comment type="subcellular location">
    <subcellularLocation>
        <location evidence="2">Secreted</location>
    </subcellularLocation>
</comment>
<gene>
    <name evidence="13" type="ORF">OBBRIDRAFT_786094</name>
</gene>
<dbReference type="Pfam" id="PF00331">
    <property type="entry name" value="Glyco_hydro_10"/>
    <property type="match status" value="1"/>
</dbReference>
<evidence type="ECO:0000313" key="13">
    <source>
        <dbReference type="EMBL" id="OCH84509.1"/>
    </source>
</evidence>
<keyword evidence="9 10" id="KW-0624">Polysaccharide degradation</keyword>
<dbReference type="InterPro" id="IPR017853">
    <property type="entry name" value="GH"/>
</dbReference>
<evidence type="ECO:0000256" key="11">
    <source>
        <dbReference type="SAM" id="SignalP"/>
    </source>
</evidence>
<comment type="catalytic activity">
    <reaction evidence="1 10">
        <text>Endohydrolysis of (1-&gt;4)-beta-D-xylosidic linkages in xylans.</text>
        <dbReference type="EC" id="3.2.1.8"/>
    </reaction>
</comment>
<evidence type="ECO:0000259" key="12">
    <source>
        <dbReference type="PROSITE" id="PS51760"/>
    </source>
</evidence>
<dbReference type="AlphaFoldDB" id="A0A8E2AME9"/>
<dbReference type="Gene3D" id="3.20.20.80">
    <property type="entry name" value="Glycosidases"/>
    <property type="match status" value="1"/>
</dbReference>
<evidence type="ECO:0000313" key="14">
    <source>
        <dbReference type="Proteomes" id="UP000250043"/>
    </source>
</evidence>
<evidence type="ECO:0000256" key="8">
    <source>
        <dbReference type="ARBA" id="ARBA00023277"/>
    </source>
</evidence>
<evidence type="ECO:0000256" key="2">
    <source>
        <dbReference type="ARBA" id="ARBA00004613"/>
    </source>
</evidence>
<dbReference type="PRINTS" id="PR00134">
    <property type="entry name" value="GLHYDRLASE10"/>
</dbReference>
<accession>A0A8E2AME9</accession>
<reference evidence="13 14" key="1">
    <citation type="submission" date="2016-07" db="EMBL/GenBank/DDBJ databases">
        <title>Draft genome of the white-rot fungus Obba rivulosa 3A-2.</title>
        <authorList>
            <consortium name="DOE Joint Genome Institute"/>
            <person name="Miettinen O."/>
            <person name="Riley R."/>
            <person name="Acob R."/>
            <person name="Barry K."/>
            <person name="Cullen D."/>
            <person name="De Vries R."/>
            <person name="Hainaut M."/>
            <person name="Hatakka A."/>
            <person name="Henrissat B."/>
            <person name="Hilden K."/>
            <person name="Kuo R."/>
            <person name="Labutti K."/>
            <person name="Lipzen A."/>
            <person name="Makela M.R."/>
            <person name="Sandor L."/>
            <person name="Spatafora J.W."/>
            <person name="Grigoriev I.V."/>
            <person name="Hibbett D.S."/>
        </authorList>
    </citation>
    <scope>NUCLEOTIDE SEQUENCE [LARGE SCALE GENOMIC DNA]</scope>
    <source>
        <strain evidence="13 14">3A-2</strain>
    </source>
</reference>
<dbReference type="OrthoDB" id="3055998at2759"/>
<evidence type="ECO:0000256" key="4">
    <source>
        <dbReference type="ARBA" id="ARBA00007495"/>
    </source>
</evidence>
<keyword evidence="14" id="KW-1185">Reference proteome</keyword>
<comment type="similarity">
    <text evidence="4 10">Belongs to the glycosyl hydrolase 10 (cellulase F) family.</text>
</comment>
<comment type="pathway">
    <text evidence="3">Glycan degradation; xylan degradation.</text>
</comment>
<evidence type="ECO:0000256" key="3">
    <source>
        <dbReference type="ARBA" id="ARBA00004851"/>
    </source>
</evidence>
<dbReference type="PANTHER" id="PTHR31490:SF35">
    <property type="entry name" value="ENDO-1,4-BETA-XYLANASE"/>
    <property type="match status" value="1"/>
</dbReference>
<proteinExistence type="inferred from homology"/>
<evidence type="ECO:0000256" key="9">
    <source>
        <dbReference type="ARBA" id="ARBA00023326"/>
    </source>
</evidence>
<feature type="chain" id="PRO_5034251358" description="Beta-xylanase" evidence="11">
    <location>
        <begin position="33"/>
        <end position="363"/>
    </location>
</feature>